<proteinExistence type="predicted"/>
<keyword evidence="1" id="KW-0472">Membrane</keyword>
<name>A0A318XPF5_9FIRM</name>
<feature type="transmembrane region" description="Helical" evidence="1">
    <location>
        <begin position="12"/>
        <end position="28"/>
    </location>
</feature>
<evidence type="ECO:0000259" key="2">
    <source>
        <dbReference type="Pfam" id="PF01882"/>
    </source>
</evidence>
<protein>
    <submittedName>
        <fullName evidence="3">Uncharacterized protein (DUF58 family)</fullName>
    </submittedName>
</protein>
<comment type="caution">
    <text evidence="3">The sequence shown here is derived from an EMBL/GenBank/DDBJ whole genome shotgun (WGS) entry which is preliminary data.</text>
</comment>
<feature type="transmembrane region" description="Helical" evidence="1">
    <location>
        <begin position="33"/>
        <end position="50"/>
    </location>
</feature>
<organism evidence="3 4">
    <name type="scientific">Ruminiclostridium sufflavum DSM 19573</name>
    <dbReference type="NCBI Taxonomy" id="1121337"/>
    <lineage>
        <taxon>Bacteria</taxon>
        <taxon>Bacillati</taxon>
        <taxon>Bacillota</taxon>
        <taxon>Clostridia</taxon>
        <taxon>Eubacteriales</taxon>
        <taxon>Oscillospiraceae</taxon>
        <taxon>Ruminiclostridium</taxon>
    </lineage>
</organism>
<evidence type="ECO:0000256" key="1">
    <source>
        <dbReference type="SAM" id="Phobius"/>
    </source>
</evidence>
<keyword evidence="1" id="KW-1133">Transmembrane helix</keyword>
<feature type="domain" description="DUF58" evidence="2">
    <location>
        <begin position="221"/>
        <end position="307"/>
    </location>
</feature>
<dbReference type="AlphaFoldDB" id="A0A318XPF5"/>
<dbReference type="EMBL" id="QKMR01000010">
    <property type="protein sequence ID" value="PYG87559.1"/>
    <property type="molecule type" value="Genomic_DNA"/>
</dbReference>
<gene>
    <name evidence="3" type="ORF">LY28_01927</name>
</gene>
<evidence type="ECO:0000313" key="3">
    <source>
        <dbReference type="EMBL" id="PYG87559.1"/>
    </source>
</evidence>
<dbReference type="InterPro" id="IPR002881">
    <property type="entry name" value="DUF58"/>
</dbReference>
<reference evidence="3 4" key="1">
    <citation type="submission" date="2018-06" db="EMBL/GenBank/DDBJ databases">
        <title>Genomic Encyclopedia of Type Strains, Phase I: the one thousand microbial genomes (KMG-I) project.</title>
        <authorList>
            <person name="Kyrpides N."/>
        </authorList>
    </citation>
    <scope>NUCLEOTIDE SEQUENCE [LARGE SCALE GENOMIC DNA]</scope>
    <source>
        <strain evidence="3 4">DSM 19573</strain>
    </source>
</reference>
<keyword evidence="1" id="KW-0812">Transmembrane</keyword>
<dbReference type="Pfam" id="PF01882">
    <property type="entry name" value="DUF58"/>
    <property type="match status" value="1"/>
</dbReference>
<dbReference type="Proteomes" id="UP000248132">
    <property type="component" value="Unassembled WGS sequence"/>
</dbReference>
<feature type="transmembrane region" description="Helical" evidence="1">
    <location>
        <begin position="56"/>
        <end position="77"/>
    </location>
</feature>
<evidence type="ECO:0000313" key="4">
    <source>
        <dbReference type="Proteomes" id="UP000248132"/>
    </source>
</evidence>
<accession>A0A318XPF5</accession>
<sequence>MISKLSEGDAELIRYYLIFTGCGLAMIMKKNRITFILLIFLSIIFKYNFGGFVSSFFFNTMITLLFVSTGYTVYVYIRFKFVQDIEKRIIVKGESVRLIIKLCNEDFLIFPYVFVSFFGSHSLFNADSYSQSLTITPFSKKEFAFDMVCKYRGQYEIGISDIYIEDFLGLIRLKYKIPETKKIIVYPKIEYLDSFDIFTNSCADSQTFSQGMLEDINNIKDLRNYTYGDSLRKIHWKQTAKNGSLMIKNYQSTTDVNVNILLDLRRNRYSDEINTIIEDKLIEAVIAVVHYYLYKNISVSYMCFDERMDIIKASNQAEFDYIYKTLSSISFRQQVSLADIVKLHYENRSSSEDMIIFTGILDIELYNEIYNAQISNHTICLVYISPKLVTDEKDNIVDDILDNLPEIGVKAYTINPNDNLKTVLGG</sequence>
<dbReference type="PANTHER" id="PTHR34351:SF2">
    <property type="entry name" value="DUF58 DOMAIN-CONTAINING PROTEIN"/>
    <property type="match status" value="1"/>
</dbReference>
<feature type="transmembrane region" description="Helical" evidence="1">
    <location>
        <begin position="98"/>
        <end position="119"/>
    </location>
</feature>
<dbReference type="PANTHER" id="PTHR34351">
    <property type="entry name" value="SLR1927 PROTEIN-RELATED"/>
    <property type="match status" value="1"/>
</dbReference>
<keyword evidence="4" id="KW-1185">Reference proteome</keyword>